<feature type="compositionally biased region" description="Polar residues" evidence="1">
    <location>
        <begin position="107"/>
        <end position="120"/>
    </location>
</feature>
<feature type="region of interest" description="Disordered" evidence="1">
    <location>
        <begin position="30"/>
        <end position="120"/>
    </location>
</feature>
<sequence>MGVAGGLWKDLDGGIISTTTKEAAIAQLNGRIPTVASSPPPRRKPPSPSSKPSATDCGCKKESEKSILVTLNSTSSNRPTLSKDNVSNNLPMSQVMSISSPPPPQAFGTQDSIEAITNLQ</sequence>
<organism evidence="2 3">
    <name type="scientific">Fraxinus pennsylvanica</name>
    <dbReference type="NCBI Taxonomy" id="56036"/>
    <lineage>
        <taxon>Eukaryota</taxon>
        <taxon>Viridiplantae</taxon>
        <taxon>Streptophyta</taxon>
        <taxon>Embryophyta</taxon>
        <taxon>Tracheophyta</taxon>
        <taxon>Spermatophyta</taxon>
        <taxon>Magnoliopsida</taxon>
        <taxon>eudicotyledons</taxon>
        <taxon>Gunneridae</taxon>
        <taxon>Pentapetalae</taxon>
        <taxon>asterids</taxon>
        <taxon>lamiids</taxon>
        <taxon>Lamiales</taxon>
        <taxon>Oleaceae</taxon>
        <taxon>Oleeae</taxon>
        <taxon>Fraxinus</taxon>
    </lineage>
</organism>
<evidence type="ECO:0000256" key="1">
    <source>
        <dbReference type="SAM" id="MobiDB-lite"/>
    </source>
</evidence>
<proteinExistence type="predicted"/>
<dbReference type="EMBL" id="OU503044">
    <property type="protein sequence ID" value="CAI9768793.1"/>
    <property type="molecule type" value="Genomic_DNA"/>
</dbReference>
<evidence type="ECO:0000313" key="3">
    <source>
        <dbReference type="Proteomes" id="UP000834106"/>
    </source>
</evidence>
<keyword evidence="3" id="KW-1185">Reference proteome</keyword>
<name>A0AAD2DXU6_9LAMI</name>
<protein>
    <submittedName>
        <fullName evidence="2">Uncharacterized protein</fullName>
    </submittedName>
</protein>
<gene>
    <name evidence="2" type="ORF">FPE_LOCUS16223</name>
</gene>
<evidence type="ECO:0000313" key="2">
    <source>
        <dbReference type="EMBL" id="CAI9768793.1"/>
    </source>
</evidence>
<feature type="compositionally biased region" description="Polar residues" evidence="1">
    <location>
        <begin position="69"/>
        <end position="99"/>
    </location>
</feature>
<accession>A0AAD2DXU6</accession>
<reference evidence="2" key="1">
    <citation type="submission" date="2023-05" db="EMBL/GenBank/DDBJ databases">
        <authorList>
            <person name="Huff M."/>
        </authorList>
    </citation>
    <scope>NUCLEOTIDE SEQUENCE</scope>
</reference>
<dbReference type="AlphaFoldDB" id="A0AAD2DXU6"/>
<dbReference type="Proteomes" id="UP000834106">
    <property type="component" value="Chromosome 9"/>
</dbReference>